<dbReference type="AlphaFoldDB" id="A0A0E0CBT8"/>
<keyword evidence="5" id="KW-0539">Nucleus</keyword>
<accession>A0A0E0CBT8</accession>
<evidence type="ECO:0000256" key="4">
    <source>
        <dbReference type="ARBA" id="ARBA00023163"/>
    </source>
</evidence>
<reference evidence="7" key="1">
    <citation type="submission" date="2015-04" db="UniProtKB">
        <authorList>
            <consortium name="EnsemblPlants"/>
        </authorList>
    </citation>
    <scope>IDENTIFICATION</scope>
</reference>
<evidence type="ECO:0000256" key="5">
    <source>
        <dbReference type="ARBA" id="ARBA00023242"/>
    </source>
</evidence>
<protein>
    <recommendedName>
        <fullName evidence="6">MADS-box domain-containing protein</fullName>
    </recommendedName>
</protein>
<evidence type="ECO:0000256" key="3">
    <source>
        <dbReference type="ARBA" id="ARBA00023125"/>
    </source>
</evidence>
<dbReference type="SMART" id="SM00432">
    <property type="entry name" value="MADS"/>
    <property type="match status" value="1"/>
</dbReference>
<sequence length="463" mass="50656">MVRTPTIIPLRPNYSPPGDGAAVRRDVFPFPTRRGAPSASPRYQGKSFIITEILFPWVKDLLLFALYLRCLHALMQRYSFVWFWISSGERRRDEMPRTKLVLKLIENEKKRKATFKNRRDGLKQKVSQFATLCGVEALLICVAPAVAGGEVTTWPPDRAAVLDLIARLRATPPEKIRQLHNTQSLLRDELDKQQRLLFKVQKCGADDVLTPWHCSLYDLSLDGLNALHDTLSETLDRAHRRMAALGGGHGHGHVHGDAASSSSAFSVPAPAPHAVALPDNAFDFPFAPSNTGPVVGAHYFYPLHDTLPLPLPQQVPGQPPPCIAYQMPPPPCLAYQMPPPPPPPSLAAVPFDQCMSGTGFMDSNPYATHIMHGGSTAAGLFDDHGQIFSAGAGYDDDILGHGFAFAAGTGYDLEPRMTTADVWPTNTLNNIPNDGIGFQLQNDLKWMFPGGSNGSNLQGGFQI</sequence>
<evidence type="ECO:0000313" key="7">
    <source>
        <dbReference type="EnsemblPlants" id="OMERI01G38050.1"/>
    </source>
</evidence>
<dbReference type="PROSITE" id="PS50066">
    <property type="entry name" value="MADS_BOX_2"/>
    <property type="match status" value="1"/>
</dbReference>
<keyword evidence="8" id="KW-1185">Reference proteome</keyword>
<dbReference type="EnsemblPlants" id="OMERI01G38050.1">
    <property type="protein sequence ID" value="OMERI01G38050.1"/>
    <property type="gene ID" value="OMERI01G38050"/>
</dbReference>
<dbReference type="Gramene" id="OMERI01G38050.1">
    <property type="protein sequence ID" value="OMERI01G38050.1"/>
    <property type="gene ID" value="OMERI01G38050"/>
</dbReference>
<comment type="subcellular location">
    <subcellularLocation>
        <location evidence="1">Nucleus</location>
    </subcellularLocation>
</comment>
<feature type="domain" description="MADS-box" evidence="6">
    <location>
        <begin position="95"/>
        <end position="143"/>
    </location>
</feature>
<evidence type="ECO:0000256" key="1">
    <source>
        <dbReference type="ARBA" id="ARBA00004123"/>
    </source>
</evidence>
<proteinExistence type="predicted"/>
<name>A0A0E0CBT8_9ORYZ</name>
<keyword evidence="2" id="KW-0805">Transcription regulation</keyword>
<dbReference type="GO" id="GO:0000987">
    <property type="term" value="F:cis-regulatory region sequence-specific DNA binding"/>
    <property type="evidence" value="ECO:0007669"/>
    <property type="project" value="InterPro"/>
</dbReference>
<dbReference type="HOGENOM" id="CLU_047329_0_0_1"/>
<dbReference type="SUPFAM" id="SSF55455">
    <property type="entry name" value="SRF-like"/>
    <property type="match status" value="1"/>
</dbReference>
<dbReference type="GO" id="GO:0046983">
    <property type="term" value="F:protein dimerization activity"/>
    <property type="evidence" value="ECO:0007669"/>
    <property type="project" value="InterPro"/>
</dbReference>
<keyword evidence="4" id="KW-0804">Transcription</keyword>
<organism evidence="7">
    <name type="scientific">Oryza meridionalis</name>
    <dbReference type="NCBI Taxonomy" id="40149"/>
    <lineage>
        <taxon>Eukaryota</taxon>
        <taxon>Viridiplantae</taxon>
        <taxon>Streptophyta</taxon>
        <taxon>Embryophyta</taxon>
        <taxon>Tracheophyta</taxon>
        <taxon>Spermatophyta</taxon>
        <taxon>Magnoliopsida</taxon>
        <taxon>Liliopsida</taxon>
        <taxon>Poales</taxon>
        <taxon>Poaceae</taxon>
        <taxon>BOP clade</taxon>
        <taxon>Oryzoideae</taxon>
        <taxon>Oryzeae</taxon>
        <taxon>Oryzinae</taxon>
        <taxon>Oryza</taxon>
    </lineage>
</organism>
<dbReference type="GO" id="GO:0005634">
    <property type="term" value="C:nucleus"/>
    <property type="evidence" value="ECO:0007669"/>
    <property type="project" value="UniProtKB-SubCell"/>
</dbReference>
<dbReference type="GO" id="GO:0000981">
    <property type="term" value="F:DNA-binding transcription factor activity, RNA polymerase II-specific"/>
    <property type="evidence" value="ECO:0007669"/>
    <property type="project" value="InterPro"/>
</dbReference>
<evidence type="ECO:0000256" key="2">
    <source>
        <dbReference type="ARBA" id="ARBA00023015"/>
    </source>
</evidence>
<evidence type="ECO:0000313" key="8">
    <source>
        <dbReference type="Proteomes" id="UP000008021"/>
    </source>
</evidence>
<dbReference type="PANTHER" id="PTHR48019">
    <property type="entry name" value="SERUM RESPONSE FACTOR HOMOLOG"/>
    <property type="match status" value="1"/>
</dbReference>
<keyword evidence="3" id="KW-0238">DNA-binding</keyword>
<dbReference type="STRING" id="40149.A0A0E0CBT8"/>
<dbReference type="eggNOG" id="KOG0014">
    <property type="taxonomic scope" value="Eukaryota"/>
</dbReference>
<dbReference type="Proteomes" id="UP000008021">
    <property type="component" value="Chromosome 1"/>
</dbReference>
<dbReference type="Pfam" id="PF00319">
    <property type="entry name" value="SRF-TF"/>
    <property type="match status" value="1"/>
</dbReference>
<dbReference type="CDD" id="cd00266">
    <property type="entry name" value="MADS_SRF_like"/>
    <property type="match status" value="1"/>
</dbReference>
<reference evidence="7" key="2">
    <citation type="submission" date="2018-05" db="EMBL/GenBank/DDBJ databases">
        <title>OmerRS3 (Oryza meridionalis Reference Sequence Version 3).</title>
        <authorList>
            <person name="Zhang J."/>
            <person name="Kudrna D."/>
            <person name="Lee S."/>
            <person name="Talag J."/>
            <person name="Welchert J."/>
            <person name="Wing R.A."/>
        </authorList>
    </citation>
    <scope>NUCLEOTIDE SEQUENCE [LARGE SCALE GENOMIC DNA]</scope>
    <source>
        <strain evidence="7">cv. OR44</strain>
    </source>
</reference>
<dbReference type="InterPro" id="IPR050142">
    <property type="entry name" value="MADS-box/MEF2_TF"/>
</dbReference>
<dbReference type="Gene3D" id="3.40.1810.10">
    <property type="entry name" value="Transcription factor, MADS-box"/>
    <property type="match status" value="1"/>
</dbReference>
<dbReference type="GO" id="GO:0045944">
    <property type="term" value="P:positive regulation of transcription by RNA polymerase II"/>
    <property type="evidence" value="ECO:0007669"/>
    <property type="project" value="InterPro"/>
</dbReference>
<dbReference type="InterPro" id="IPR002100">
    <property type="entry name" value="TF_MADSbox"/>
</dbReference>
<dbReference type="InterPro" id="IPR033897">
    <property type="entry name" value="SRF-like_MADS-box"/>
</dbReference>
<dbReference type="InterPro" id="IPR036879">
    <property type="entry name" value="TF_MADSbox_sf"/>
</dbReference>
<evidence type="ECO:0000259" key="6">
    <source>
        <dbReference type="PROSITE" id="PS50066"/>
    </source>
</evidence>